<evidence type="ECO:0000313" key="2">
    <source>
        <dbReference type="EMBL" id="KAJ1106066.1"/>
    </source>
</evidence>
<proteinExistence type="predicted"/>
<feature type="region of interest" description="Disordered" evidence="1">
    <location>
        <begin position="1"/>
        <end position="91"/>
    </location>
</feature>
<dbReference type="EMBL" id="JANPWB010000013">
    <property type="protein sequence ID" value="KAJ1106066.1"/>
    <property type="molecule type" value="Genomic_DNA"/>
</dbReference>
<accession>A0AAV7MQP0</accession>
<feature type="compositionally biased region" description="Low complexity" evidence="1">
    <location>
        <begin position="25"/>
        <end position="41"/>
    </location>
</feature>
<gene>
    <name evidence="2" type="ORF">NDU88_003469</name>
</gene>
<feature type="compositionally biased region" description="Basic and acidic residues" evidence="1">
    <location>
        <begin position="70"/>
        <end position="91"/>
    </location>
</feature>
<comment type="caution">
    <text evidence="2">The sequence shown here is derived from an EMBL/GenBank/DDBJ whole genome shotgun (WGS) entry which is preliminary data.</text>
</comment>
<organism evidence="2 3">
    <name type="scientific">Pleurodeles waltl</name>
    <name type="common">Iberian ribbed newt</name>
    <dbReference type="NCBI Taxonomy" id="8319"/>
    <lineage>
        <taxon>Eukaryota</taxon>
        <taxon>Metazoa</taxon>
        <taxon>Chordata</taxon>
        <taxon>Craniata</taxon>
        <taxon>Vertebrata</taxon>
        <taxon>Euteleostomi</taxon>
        <taxon>Amphibia</taxon>
        <taxon>Batrachia</taxon>
        <taxon>Caudata</taxon>
        <taxon>Salamandroidea</taxon>
        <taxon>Salamandridae</taxon>
        <taxon>Pleurodelinae</taxon>
        <taxon>Pleurodeles</taxon>
    </lineage>
</organism>
<feature type="region of interest" description="Disordered" evidence="1">
    <location>
        <begin position="118"/>
        <end position="161"/>
    </location>
</feature>
<feature type="compositionally biased region" description="Basic and acidic residues" evidence="1">
    <location>
        <begin position="131"/>
        <end position="140"/>
    </location>
</feature>
<evidence type="ECO:0000256" key="1">
    <source>
        <dbReference type="SAM" id="MobiDB-lite"/>
    </source>
</evidence>
<evidence type="ECO:0000313" key="3">
    <source>
        <dbReference type="Proteomes" id="UP001066276"/>
    </source>
</evidence>
<name>A0AAV7MQP0_PLEWA</name>
<keyword evidence="3" id="KW-1185">Reference proteome</keyword>
<sequence>MQPGSCPAPRYCSPEAQPHPQQSRPTTSDDAAATPTEAATHTSHRHRPARKSAPEAPQLAARKKRSPPGHTKEERNFVLQRKEQGEKRRVEIKQERKLCRQEGGPAKEAERRRDIHLAKARCHPSPAAHKAGREADENNHVNRVIHPTETSGGGHAHRPMCHRNRTTLNIKEGLQTKRC</sequence>
<protein>
    <submittedName>
        <fullName evidence="2">Uncharacterized protein</fullName>
    </submittedName>
</protein>
<dbReference type="AlphaFoldDB" id="A0AAV7MQP0"/>
<reference evidence="2" key="1">
    <citation type="journal article" date="2022" name="bioRxiv">
        <title>Sequencing and chromosome-scale assembly of the giantPleurodeles waltlgenome.</title>
        <authorList>
            <person name="Brown T."/>
            <person name="Elewa A."/>
            <person name="Iarovenko S."/>
            <person name="Subramanian E."/>
            <person name="Araus A.J."/>
            <person name="Petzold A."/>
            <person name="Susuki M."/>
            <person name="Suzuki K.-i.T."/>
            <person name="Hayashi T."/>
            <person name="Toyoda A."/>
            <person name="Oliveira C."/>
            <person name="Osipova E."/>
            <person name="Leigh N.D."/>
            <person name="Simon A."/>
            <person name="Yun M.H."/>
        </authorList>
    </citation>
    <scope>NUCLEOTIDE SEQUENCE</scope>
    <source>
        <strain evidence="2">20211129_DDA</strain>
        <tissue evidence="2">Liver</tissue>
    </source>
</reference>
<dbReference type="Proteomes" id="UP001066276">
    <property type="component" value="Chromosome 9"/>
</dbReference>